<protein>
    <submittedName>
        <fullName evidence="2">Uncharacterized protein</fullName>
    </submittedName>
</protein>
<feature type="compositionally biased region" description="Polar residues" evidence="1">
    <location>
        <begin position="1"/>
        <end position="20"/>
    </location>
</feature>
<feature type="region of interest" description="Disordered" evidence="1">
    <location>
        <begin position="1"/>
        <end position="53"/>
    </location>
</feature>
<reference evidence="2" key="1">
    <citation type="submission" date="2022-04" db="EMBL/GenBank/DDBJ databases">
        <title>Hymenobacter sp. isolated from the air.</title>
        <authorList>
            <person name="Won M."/>
            <person name="Lee C.-M."/>
            <person name="Woen H.-Y."/>
            <person name="Kwon S.-W."/>
        </authorList>
    </citation>
    <scope>NUCLEOTIDE SEQUENCE</scope>
    <source>
        <strain evidence="2">5420S-77</strain>
    </source>
</reference>
<feature type="compositionally biased region" description="Polar residues" evidence="1">
    <location>
        <begin position="184"/>
        <end position="193"/>
    </location>
</feature>
<keyword evidence="3" id="KW-1185">Reference proteome</keyword>
<evidence type="ECO:0000313" key="3">
    <source>
        <dbReference type="Proteomes" id="UP000830401"/>
    </source>
</evidence>
<evidence type="ECO:0000256" key="1">
    <source>
        <dbReference type="SAM" id="MobiDB-lite"/>
    </source>
</evidence>
<gene>
    <name evidence="2" type="ORF">MUN86_13855</name>
</gene>
<sequence length="231" mass="24328">MEPTQSANSTADNQNQNDQPTASTSAATSGSASSKTSNGTGQRSADAKDWTEYANPQKVVDQLPQGVRDFFTNSWAQVGKTWEQVGGQVNKMSTTQKVAGAAALVGIGYLAMRSGKSSKKETGRYKSSPSTNRSYQRPEQNYYSGTGYSSSGQYYSAGSQPDNSRRMDMGPSADASSFDRENVSRSGGSYSTDSNYGSSASSQSSTYRGAGSQGSSGSYSSNADSDYDNGI</sequence>
<feature type="compositionally biased region" description="Low complexity" evidence="1">
    <location>
        <begin position="194"/>
        <end position="231"/>
    </location>
</feature>
<name>A0ABY4G260_9BACT</name>
<feature type="compositionally biased region" description="Polar residues" evidence="1">
    <location>
        <begin position="125"/>
        <end position="141"/>
    </location>
</feature>
<dbReference type="RefSeq" id="WP_245118582.1">
    <property type="nucleotide sequence ID" value="NZ_CP095061.1"/>
</dbReference>
<dbReference type="Proteomes" id="UP000830401">
    <property type="component" value="Chromosome"/>
</dbReference>
<organism evidence="2 3">
    <name type="scientific">Hymenobacter volaticus</name>
    <dbReference type="NCBI Taxonomy" id="2932254"/>
    <lineage>
        <taxon>Bacteria</taxon>
        <taxon>Pseudomonadati</taxon>
        <taxon>Bacteroidota</taxon>
        <taxon>Cytophagia</taxon>
        <taxon>Cytophagales</taxon>
        <taxon>Hymenobacteraceae</taxon>
        <taxon>Hymenobacter</taxon>
    </lineage>
</organism>
<proteinExistence type="predicted"/>
<feature type="compositionally biased region" description="Low complexity" evidence="1">
    <location>
        <begin position="142"/>
        <end position="159"/>
    </location>
</feature>
<feature type="region of interest" description="Disordered" evidence="1">
    <location>
        <begin position="113"/>
        <end position="231"/>
    </location>
</feature>
<evidence type="ECO:0000313" key="2">
    <source>
        <dbReference type="EMBL" id="UOQ64659.1"/>
    </source>
</evidence>
<feature type="compositionally biased region" description="Low complexity" evidence="1">
    <location>
        <begin position="21"/>
        <end position="41"/>
    </location>
</feature>
<accession>A0ABY4G260</accession>
<dbReference type="EMBL" id="CP095061">
    <property type="protein sequence ID" value="UOQ64659.1"/>
    <property type="molecule type" value="Genomic_DNA"/>
</dbReference>